<dbReference type="Pfam" id="PF13439">
    <property type="entry name" value="Glyco_transf_4"/>
    <property type="match status" value="1"/>
</dbReference>
<dbReference type="Pfam" id="PF00534">
    <property type="entry name" value="Glycos_transf_1"/>
    <property type="match status" value="1"/>
</dbReference>
<dbReference type="GO" id="GO:0016757">
    <property type="term" value="F:glycosyltransferase activity"/>
    <property type="evidence" value="ECO:0007669"/>
    <property type="project" value="UniProtKB-KW"/>
</dbReference>
<dbReference type="InterPro" id="IPR028098">
    <property type="entry name" value="Glyco_trans_4-like_N"/>
</dbReference>
<dbReference type="RefSeq" id="WP_330127557.1">
    <property type="nucleotide sequence ID" value="NZ_JAUHLI010000002.1"/>
</dbReference>
<dbReference type="EC" id="2.4.-.-" evidence="3"/>
<dbReference type="CDD" id="cd03801">
    <property type="entry name" value="GT4_PimA-like"/>
    <property type="match status" value="1"/>
</dbReference>
<dbReference type="EMBL" id="JAUHLI010000002">
    <property type="protein sequence ID" value="MEE2000417.1"/>
    <property type="molecule type" value="Genomic_DNA"/>
</dbReference>
<keyword evidence="3" id="KW-0808">Transferase</keyword>
<evidence type="ECO:0000313" key="3">
    <source>
        <dbReference type="EMBL" id="MEE2000417.1"/>
    </source>
</evidence>
<reference evidence="3 4" key="1">
    <citation type="submission" date="2023-07" db="EMBL/GenBank/DDBJ databases">
        <title>Alkalimonas sp., MEB108 novel, alkaliphilic bacterium isolated from Lonar Lake, India.</title>
        <authorList>
            <person name="Joshi A."/>
            <person name="Thite S."/>
        </authorList>
    </citation>
    <scope>NUCLEOTIDE SEQUENCE [LARGE SCALE GENOMIC DNA]</scope>
    <source>
        <strain evidence="3 4">MEB108</strain>
    </source>
</reference>
<accession>A0ABU7J1W0</accession>
<keyword evidence="3" id="KW-0328">Glycosyltransferase</keyword>
<dbReference type="InterPro" id="IPR001296">
    <property type="entry name" value="Glyco_trans_1"/>
</dbReference>
<evidence type="ECO:0000259" key="2">
    <source>
        <dbReference type="Pfam" id="PF13439"/>
    </source>
</evidence>
<evidence type="ECO:0000313" key="4">
    <source>
        <dbReference type="Proteomes" id="UP001336314"/>
    </source>
</evidence>
<proteinExistence type="predicted"/>
<dbReference type="Proteomes" id="UP001336314">
    <property type="component" value="Unassembled WGS sequence"/>
</dbReference>
<gene>
    <name evidence="3" type="ORF">QWY20_03040</name>
</gene>
<dbReference type="Gene3D" id="3.40.50.2000">
    <property type="entry name" value="Glycogen Phosphorylase B"/>
    <property type="match status" value="2"/>
</dbReference>
<comment type="caution">
    <text evidence="3">The sequence shown here is derived from an EMBL/GenBank/DDBJ whole genome shotgun (WGS) entry which is preliminary data.</text>
</comment>
<feature type="domain" description="Glycosyltransferase subfamily 4-like N-terminal" evidence="2">
    <location>
        <begin position="12"/>
        <end position="165"/>
    </location>
</feature>
<dbReference type="SUPFAM" id="SSF53756">
    <property type="entry name" value="UDP-Glycosyltransferase/glycogen phosphorylase"/>
    <property type="match status" value="1"/>
</dbReference>
<protein>
    <submittedName>
        <fullName evidence="3">Glycosyltransferase family 4 protein</fullName>
        <ecNumber evidence="3">2.4.-.-</ecNumber>
    </submittedName>
</protein>
<feature type="domain" description="Glycosyl transferase family 1" evidence="1">
    <location>
        <begin position="182"/>
        <end position="321"/>
    </location>
</feature>
<dbReference type="PANTHER" id="PTHR12526">
    <property type="entry name" value="GLYCOSYLTRANSFERASE"/>
    <property type="match status" value="1"/>
</dbReference>
<sequence length="353" mass="39980">MKILHVVSSLNMGGAEQFVVDITAAMNQQSGIQAEILSFGRADDALCQHCGKHDITVHHLSQAGRLQQLVQLRRLVRRYDAVHIHSSHCVASLLVSTLFLSGCRLYYTRHNTVIHRSGKWRLIYRLASIRLSKIVFIAEIARQDFLQAYPVFQEKSTLIYNGIRPVRLDPVVKATDRGVIRLGQVGRFVPLKAQKLLIQALHRLSPKQRQGFELHFFGDGPLLDDCRHQAESLQQDMGITFHGLEMDKSRIYQSIDVLVVTSETEGLSLVMLEALSAGCLVIATKVGGNEEIIEHGRSGLLYHYPKVQELAQCLTYVLTDARWRDLALAGNRRFDLMFEQERCVSSYLTIYRS</sequence>
<evidence type="ECO:0000259" key="1">
    <source>
        <dbReference type="Pfam" id="PF00534"/>
    </source>
</evidence>
<keyword evidence="4" id="KW-1185">Reference proteome</keyword>
<name>A0ABU7J1W0_9GAMM</name>
<organism evidence="3 4">
    <name type="scientific">Alkalimonas cellulosilytica</name>
    <dbReference type="NCBI Taxonomy" id="3058395"/>
    <lineage>
        <taxon>Bacteria</taxon>
        <taxon>Pseudomonadati</taxon>
        <taxon>Pseudomonadota</taxon>
        <taxon>Gammaproteobacteria</taxon>
        <taxon>Alkalimonas</taxon>
    </lineage>
</organism>